<dbReference type="InterPro" id="IPR036412">
    <property type="entry name" value="HAD-like_sf"/>
</dbReference>
<dbReference type="GO" id="GO:0016787">
    <property type="term" value="F:hydrolase activity"/>
    <property type="evidence" value="ECO:0007669"/>
    <property type="project" value="UniProtKB-KW"/>
</dbReference>
<dbReference type="CDD" id="cd06223">
    <property type="entry name" value="PRTases_typeI"/>
    <property type="match status" value="1"/>
</dbReference>
<keyword evidence="1" id="KW-0378">Hydrolase</keyword>
<dbReference type="InterPro" id="IPR050155">
    <property type="entry name" value="HAD-like_hydrolase_sf"/>
</dbReference>
<gene>
    <name evidence="1" type="ORF">E2556_01605</name>
</gene>
<proteinExistence type="predicted"/>
<dbReference type="PANTHER" id="PTHR43434">
    <property type="entry name" value="PHOSPHOGLYCOLATE PHOSPHATASE"/>
    <property type="match status" value="1"/>
</dbReference>
<dbReference type="Proteomes" id="UP000298482">
    <property type="component" value="Unassembled WGS sequence"/>
</dbReference>
<dbReference type="Gene3D" id="3.40.50.1000">
    <property type="entry name" value="HAD superfamily/HAD-like"/>
    <property type="match status" value="1"/>
</dbReference>
<accession>A0ABY2KG62</accession>
<dbReference type="SUPFAM" id="SSF53271">
    <property type="entry name" value="PRTase-like"/>
    <property type="match status" value="1"/>
</dbReference>
<evidence type="ECO:0000313" key="2">
    <source>
        <dbReference type="Proteomes" id="UP000298482"/>
    </source>
</evidence>
<dbReference type="InterPro" id="IPR029057">
    <property type="entry name" value="PRTase-like"/>
</dbReference>
<dbReference type="PANTHER" id="PTHR43434:SF1">
    <property type="entry name" value="PHOSPHOGLYCOLATE PHOSPHATASE"/>
    <property type="match status" value="1"/>
</dbReference>
<organism evidence="1 2">
    <name type="scientific">Staphylococcus croceilyticus</name>
    <dbReference type="NCBI Taxonomy" id="319942"/>
    <lineage>
        <taxon>Bacteria</taxon>
        <taxon>Bacillati</taxon>
        <taxon>Bacillota</taxon>
        <taxon>Bacilli</taxon>
        <taxon>Bacillales</taxon>
        <taxon>Staphylococcaceae</taxon>
        <taxon>Staphylococcus</taxon>
    </lineage>
</organism>
<dbReference type="InterPro" id="IPR023214">
    <property type="entry name" value="HAD_sf"/>
</dbReference>
<evidence type="ECO:0000313" key="1">
    <source>
        <dbReference type="EMBL" id="TGA81039.1"/>
    </source>
</evidence>
<reference evidence="1 2" key="1">
    <citation type="submission" date="2019-04" db="EMBL/GenBank/DDBJ databases">
        <title>Genomic characterization of Staphylococcus petrasii strains.</title>
        <authorList>
            <person name="Vrbovska V."/>
            <person name="Kovarovic V."/>
            <person name="Maslanova I."/>
            <person name="Indrakova A."/>
            <person name="Petras P."/>
            <person name="Sedo O."/>
            <person name="Svec P."/>
            <person name="Fisarova L."/>
            <person name="Sedlacek I."/>
            <person name="Doskar J."/>
            <person name="Pantucek R."/>
        </authorList>
    </citation>
    <scope>NUCLEOTIDE SEQUENCE [LARGE SCALE GENOMIC DNA]</scope>
    <source>
        <strain evidence="1 2">CCM 8421</strain>
    </source>
</reference>
<dbReference type="InterPro" id="IPR000836">
    <property type="entry name" value="PRTase_dom"/>
</dbReference>
<dbReference type="SUPFAM" id="SSF56784">
    <property type="entry name" value="HAD-like"/>
    <property type="match status" value="1"/>
</dbReference>
<keyword evidence="2" id="KW-1185">Reference proteome</keyword>
<protein>
    <submittedName>
        <fullName evidence="1">HAD family hydrolase</fullName>
    </submittedName>
</protein>
<comment type="caution">
    <text evidence="1">The sequence shown here is derived from an EMBL/GenBank/DDBJ whole genome shotgun (WGS) entry which is preliminary data.</text>
</comment>
<name>A0ABY2KG62_9STAP</name>
<dbReference type="RefSeq" id="WP_135350980.1">
    <property type="nucleotide sequence ID" value="NZ_SRJF01000001.1"/>
</dbReference>
<sequence length="574" mass="66986">MKSLEGEFTGWLIGKTKASEKTIHHYIHTLSIIGEFLNSEMKENHYNKNFLQYTSSKLFRKIYQSILEDDTETIIEIVKGKRPKYSERQNELFNKFMEYEKQNHPTEIVFEDFKFGSVLRTYLTFLYEFNHIDIDEEILNEQNEQQLIKQETEEILNTNNLYINPELPHPVMYYVHYVTGDNLSYDDETYKKYRFIKGLKYVDNDKYINSEDKEKFHQFLEEFGNISGYSKCILHLLNSDYRGKILLASIPSSKIDKVSITNKVVDYVCNKDERFINANDLIQKVNNTETAHEKSGTRSWQDQLQSLSVNTIPKEYKNYPILVIDDVVTSGSSFIAIYKLLLQSLGIDKENIYFYSYGRTIKHDNYIMLNTTKNIPKQNQPIDGIIFDLDQTIFDNSVLFNYDKTEQNSRGLVTEMLNDKKIKLCDGIKELMAIVQTNKNLKIAFVSNRGKTAKTMLDYFKDELYITNDNLDTNFLLSFKDCIVEDEEQKLFRMKPDSYLIDEAIEKMGLNAKRDRVIGIGNALNDISAYNNANIESVLVNWGNDQIIDNDLGANYVFNTVNEFKSFVANNLPK</sequence>
<dbReference type="EMBL" id="SRJF01000001">
    <property type="protein sequence ID" value="TGA81039.1"/>
    <property type="molecule type" value="Genomic_DNA"/>
</dbReference>